<organism evidence="10 11">
    <name type="scientific">Tectimicrobiota bacterium</name>
    <dbReference type="NCBI Taxonomy" id="2528274"/>
    <lineage>
        <taxon>Bacteria</taxon>
        <taxon>Pseudomonadati</taxon>
        <taxon>Nitrospinota/Tectimicrobiota group</taxon>
        <taxon>Candidatus Tectimicrobiota</taxon>
    </lineage>
</organism>
<feature type="transmembrane region" description="Helical" evidence="8">
    <location>
        <begin position="259"/>
        <end position="281"/>
    </location>
</feature>
<dbReference type="PRINTS" id="PR00164">
    <property type="entry name" value="ABC2TRNSPORT"/>
</dbReference>
<evidence type="ECO:0000256" key="6">
    <source>
        <dbReference type="ARBA" id="ARBA00022989"/>
    </source>
</evidence>
<evidence type="ECO:0000259" key="9">
    <source>
        <dbReference type="PROSITE" id="PS51012"/>
    </source>
</evidence>
<protein>
    <recommendedName>
        <fullName evidence="8">Transport permease protein</fullName>
    </recommendedName>
</protein>
<name>A0A933GLL1_UNCTE</name>
<feature type="transmembrane region" description="Helical" evidence="8">
    <location>
        <begin position="20"/>
        <end position="38"/>
    </location>
</feature>
<dbReference type="InterPro" id="IPR047817">
    <property type="entry name" value="ABC2_TM_bact-type"/>
</dbReference>
<dbReference type="InterPro" id="IPR051449">
    <property type="entry name" value="ABC-2_transporter_component"/>
</dbReference>
<dbReference type="GO" id="GO:0043190">
    <property type="term" value="C:ATP-binding cassette (ABC) transporter complex"/>
    <property type="evidence" value="ECO:0007669"/>
    <property type="project" value="InterPro"/>
</dbReference>
<dbReference type="InterPro" id="IPR000412">
    <property type="entry name" value="ABC_2_transport"/>
</dbReference>
<keyword evidence="5 8" id="KW-0812">Transmembrane</keyword>
<dbReference type="EMBL" id="JACQWF010000066">
    <property type="protein sequence ID" value="MBI4595014.1"/>
    <property type="molecule type" value="Genomic_DNA"/>
</dbReference>
<comment type="similarity">
    <text evidence="2 8">Belongs to the ABC-2 integral membrane protein family.</text>
</comment>
<keyword evidence="4 8" id="KW-1003">Cell membrane</keyword>
<proteinExistence type="inferred from homology"/>
<reference evidence="10" key="1">
    <citation type="submission" date="2020-07" db="EMBL/GenBank/DDBJ databases">
        <title>Huge and variable diversity of episymbiotic CPR bacteria and DPANN archaea in groundwater ecosystems.</title>
        <authorList>
            <person name="He C.Y."/>
            <person name="Keren R."/>
            <person name="Whittaker M."/>
            <person name="Farag I.F."/>
            <person name="Doudna J."/>
            <person name="Cate J.H.D."/>
            <person name="Banfield J.F."/>
        </authorList>
    </citation>
    <scope>NUCLEOTIDE SEQUENCE</scope>
    <source>
        <strain evidence="10">NC_groundwater_1482_Ag_S-0.65um_47_24</strain>
    </source>
</reference>
<feature type="transmembrane region" description="Helical" evidence="8">
    <location>
        <begin position="321"/>
        <end position="339"/>
    </location>
</feature>
<evidence type="ECO:0000256" key="3">
    <source>
        <dbReference type="ARBA" id="ARBA00022448"/>
    </source>
</evidence>
<keyword evidence="3 8" id="KW-0813">Transport</keyword>
<accession>A0A933GLL1</accession>
<evidence type="ECO:0000256" key="8">
    <source>
        <dbReference type="RuleBase" id="RU361157"/>
    </source>
</evidence>
<comment type="subcellular location">
    <subcellularLocation>
        <location evidence="1 8">Cell membrane</location>
        <topology evidence="1 8">Multi-pass membrane protein</topology>
    </subcellularLocation>
</comment>
<comment type="caution">
    <text evidence="10">The sequence shown here is derived from an EMBL/GenBank/DDBJ whole genome shotgun (WGS) entry which is preliminary data.</text>
</comment>
<evidence type="ECO:0000256" key="4">
    <source>
        <dbReference type="ARBA" id="ARBA00022475"/>
    </source>
</evidence>
<evidence type="ECO:0000256" key="1">
    <source>
        <dbReference type="ARBA" id="ARBA00004651"/>
    </source>
</evidence>
<dbReference type="InterPro" id="IPR013525">
    <property type="entry name" value="ABC2_TM"/>
</dbReference>
<dbReference type="PROSITE" id="PS51012">
    <property type="entry name" value="ABC_TM2"/>
    <property type="match status" value="1"/>
</dbReference>
<dbReference type="AlphaFoldDB" id="A0A933GLL1"/>
<keyword evidence="6 8" id="KW-1133">Transmembrane helix</keyword>
<feature type="transmembrane region" description="Helical" evidence="8">
    <location>
        <begin position="223"/>
        <end position="247"/>
    </location>
</feature>
<dbReference type="PANTHER" id="PTHR30294">
    <property type="entry name" value="MEMBRANE COMPONENT OF ABC TRANSPORTER YHHJ-RELATED"/>
    <property type="match status" value="1"/>
</dbReference>
<evidence type="ECO:0000256" key="2">
    <source>
        <dbReference type="ARBA" id="ARBA00007783"/>
    </source>
</evidence>
<feature type="transmembrane region" description="Helical" evidence="8">
    <location>
        <begin position="185"/>
        <end position="203"/>
    </location>
</feature>
<dbReference type="Gene3D" id="3.40.1710.10">
    <property type="entry name" value="abc type-2 transporter like domain"/>
    <property type="match status" value="1"/>
</dbReference>
<feature type="transmembrane region" description="Helical" evidence="8">
    <location>
        <begin position="351"/>
        <end position="369"/>
    </location>
</feature>
<dbReference type="Proteomes" id="UP000772181">
    <property type="component" value="Unassembled WGS sequence"/>
</dbReference>
<sequence>MFSRLWPLIKKELLQFLRNTPLLLIVLFSFTIDIYLSATGFSLDTKNVPIAVYDLDRSEKSRELIAKFQWPYFHLKKYISYEKEITELLDKGKTLLVLTIPPDFSQTIRQGKIAKVQILADATISNTALLALSYAAQIVESFSQKISIERLGLTKNINLPSAELQPTILFNPNLKSVYFMGLSELFSMITMIAILLPAAALVREKEYGTVEQLLVTPLHVYEILLGKIIAMEAIVLVALSFSIFSILHLALEIPLRGNLFFFLLVSAIYIFTASGLGIYISTISKNLSQAILATLLIIMPILFLSGSWVPLESMPWWMQKLTYLSPLKYYLALGWGIFLKGAGFNVLWKDFVGLVFLGAVIFLLGARRFREHMG</sequence>
<feature type="transmembrane region" description="Helical" evidence="8">
    <location>
        <begin position="287"/>
        <end position="309"/>
    </location>
</feature>
<evidence type="ECO:0000256" key="7">
    <source>
        <dbReference type="ARBA" id="ARBA00023136"/>
    </source>
</evidence>
<evidence type="ECO:0000313" key="11">
    <source>
        <dbReference type="Proteomes" id="UP000772181"/>
    </source>
</evidence>
<gene>
    <name evidence="10" type="ORF">HY730_01380</name>
</gene>
<evidence type="ECO:0000313" key="10">
    <source>
        <dbReference type="EMBL" id="MBI4595014.1"/>
    </source>
</evidence>
<keyword evidence="7 8" id="KW-0472">Membrane</keyword>
<dbReference type="PANTHER" id="PTHR30294:SF47">
    <property type="entry name" value="INNER MEMBRANE TRANSPORT PERMEASE YHHJ"/>
    <property type="match status" value="1"/>
</dbReference>
<evidence type="ECO:0000256" key="5">
    <source>
        <dbReference type="ARBA" id="ARBA00022692"/>
    </source>
</evidence>
<dbReference type="Pfam" id="PF12698">
    <property type="entry name" value="ABC2_membrane_3"/>
    <property type="match status" value="1"/>
</dbReference>
<dbReference type="GO" id="GO:0140359">
    <property type="term" value="F:ABC-type transporter activity"/>
    <property type="evidence" value="ECO:0007669"/>
    <property type="project" value="InterPro"/>
</dbReference>
<feature type="domain" description="ABC transmembrane type-2" evidence="9">
    <location>
        <begin position="135"/>
        <end position="372"/>
    </location>
</feature>